<reference evidence="5 6" key="1">
    <citation type="submission" date="2020-03" db="EMBL/GenBank/DDBJ databases">
        <title>Genome sequence of Toxoplasma gondii RH-88 strain.</title>
        <authorList>
            <person name="Lorenzi H.A."/>
            <person name="Venepally P."/>
            <person name="Rozenberg A."/>
            <person name="Sibley D."/>
        </authorList>
    </citation>
    <scope>NUCLEOTIDE SEQUENCE [LARGE SCALE GENOMIC DNA]</scope>
    <source>
        <strain evidence="5 6">RH-88</strain>
    </source>
</reference>
<dbReference type="InterPro" id="IPR036412">
    <property type="entry name" value="HAD-like_sf"/>
</dbReference>
<evidence type="ECO:0000256" key="3">
    <source>
        <dbReference type="SAM" id="MobiDB-lite"/>
    </source>
</evidence>
<dbReference type="Proteomes" id="UP000557509">
    <property type="component" value="Unassembled WGS sequence"/>
</dbReference>
<dbReference type="GO" id="GO:0005992">
    <property type="term" value="P:trehalose biosynthetic process"/>
    <property type="evidence" value="ECO:0007669"/>
    <property type="project" value="InterPro"/>
</dbReference>
<dbReference type="SUPFAM" id="SSF53756">
    <property type="entry name" value="UDP-Glycosyltransferase/glycogen phosphorylase"/>
    <property type="match status" value="1"/>
</dbReference>
<evidence type="ECO:0000259" key="4">
    <source>
        <dbReference type="PROSITE" id="PS51166"/>
    </source>
</evidence>
<sequence>MLYTRVFFRAVVRTDFGERVAVVGSSPSLGNWQAEHGHELTTNEDVFPSWFSKEPVYLPLKKPISYKYVVLDERGDIVRWEECEGNRELVPTGLEMTVEDDDGLFREQMTNRGDHGVEGDDDVSVAALDKEEVDARNRMLAIQEEEPEFDENDSVIVCALDLPLRVVRVSPSREASPLPSSLPASSTDSSGQTEKRAVSFPEDAGASARRSSSTVAATREEETTRTASSFPKVEETAERGRDSSLALWPGAARDAAGDFGEALQPRATRSRRGTFEVRPSKSALLPSLFHLRKKTRLPVRFVGWPGIHVENEEEQAEIAELLRAYDCSPIFPDKDEFDCHLTFCHQVLWPLFHNVVVLDSNTQVPFDSDLWAKYQAVNKLWADAVLRQAHETDMVWVHDYHLLLAPMHITRKVRRANVGFFLHIPFPSSEIFRCLPCREDILRGMLCADLIGFHLFEYARHFLVACKRLLGLEHHFCRGGILNIEYGGRNVSVRIGHVHIQYADIRSKIEANPVVLQMARDIRQKHVGKFIFVSVDRCEKLAGLLLKVRAFQAFLVTYSYARGNVVLIQYAYPTIKYAEDTETMATELKELVEKVNAQFALPDRPDFQHIELHIQPVGWEEKWALFTAGDCFLDTSIRDGLNLNPFEFICCHKDNVTGVILSEFTGCSRALASAIRVNPWKVEAVADAMDRIINMPVEEQRDRFTRDRDYLSHNSTQKWADENILDLRRARKPDDFVYVSWGLGNTFRVLGMDSNFRFLDTNQVVRGYRTSRHRVFFFDCEGTLAPDRRRITFVPGGENLFAQGRPPSPQVKDCLQALVDDQRNTVVILSGRDRHLLEEWFSSIRGIGLCAEHGFYYRVPGITGDQWHCMSRQTDFTWKQVAIELMLQYVKRTQGSFIENKGSALVFQYRDADPDFGSMQAKDLSNYLGELLFGYPVSVMSGKGYVEVKLRGVNKGHAVEKVLRKLSNLHGDVDFVLCVGDDRSDEDMFAVINAMTEDGDQLCLPEGSGAGSSGLYRHTQSKDRIPRRNSVSSDENRAEAVVGNVEGLMKRDGSMQHAGALGSGLTSASSSTSLSGHTKKTSPHFFTCTVGKKPSNARYYLNDTEDVSDLLDSLQQCTEKDGKEQWSSSKDASCLSAPVVAAAAAAGSLAGNAAVQLRKGDSAASNFASLWRSPLGSGAGRTRERTLAQWAGQAPSAIFSRPVGAVEVRANAAGSTDRPTDE</sequence>
<dbReference type="NCBIfam" id="TIGR01484">
    <property type="entry name" value="HAD-SF-IIB"/>
    <property type="match status" value="1"/>
</dbReference>
<dbReference type="EMBL" id="JAAUHK010000187">
    <property type="protein sequence ID" value="KAF4645764.1"/>
    <property type="molecule type" value="Genomic_DNA"/>
</dbReference>
<dbReference type="GO" id="GO:2001070">
    <property type="term" value="F:starch binding"/>
    <property type="evidence" value="ECO:0007669"/>
    <property type="project" value="InterPro"/>
</dbReference>
<organism evidence="5 6">
    <name type="scientific">Toxoplasma gondii</name>
    <dbReference type="NCBI Taxonomy" id="5811"/>
    <lineage>
        <taxon>Eukaryota</taxon>
        <taxon>Sar</taxon>
        <taxon>Alveolata</taxon>
        <taxon>Apicomplexa</taxon>
        <taxon>Conoidasida</taxon>
        <taxon>Coccidia</taxon>
        <taxon>Eucoccidiorida</taxon>
        <taxon>Eimeriorina</taxon>
        <taxon>Sarcocystidae</taxon>
        <taxon>Toxoplasma</taxon>
    </lineage>
</organism>
<evidence type="ECO:0000313" key="6">
    <source>
        <dbReference type="Proteomes" id="UP000557509"/>
    </source>
</evidence>
<name>A0A7J6KFM7_TOXGO</name>
<dbReference type="CDD" id="cd03788">
    <property type="entry name" value="GT20_TPS"/>
    <property type="match status" value="1"/>
</dbReference>
<dbReference type="Pfam" id="PF00982">
    <property type="entry name" value="Glyco_transf_20"/>
    <property type="match status" value="1"/>
</dbReference>
<dbReference type="InterPro" id="IPR013784">
    <property type="entry name" value="Carb-bd-like_fold"/>
</dbReference>
<accession>A0A7J6KFM7</accession>
<dbReference type="InterPro" id="IPR003337">
    <property type="entry name" value="Trehalose_PPase"/>
</dbReference>
<dbReference type="SUPFAM" id="SSF49452">
    <property type="entry name" value="Starch-binding domain-like"/>
    <property type="match status" value="1"/>
</dbReference>
<dbReference type="SMART" id="SM01065">
    <property type="entry name" value="CBM_2"/>
    <property type="match status" value="1"/>
</dbReference>
<feature type="compositionally biased region" description="Low complexity" evidence="3">
    <location>
        <begin position="171"/>
        <end position="190"/>
    </location>
</feature>
<dbReference type="CDD" id="cd05467">
    <property type="entry name" value="CBM20"/>
    <property type="match status" value="1"/>
</dbReference>
<feature type="region of interest" description="Disordered" evidence="3">
    <location>
        <begin position="171"/>
        <end position="246"/>
    </location>
</feature>
<dbReference type="Pfam" id="PF02358">
    <property type="entry name" value="Trehalose_PPase"/>
    <property type="match status" value="1"/>
</dbReference>
<feature type="domain" description="CBM20" evidence="4">
    <location>
        <begin position="1"/>
        <end position="107"/>
    </location>
</feature>
<dbReference type="PANTHER" id="PTHR10788:SF94">
    <property type="entry name" value="ALPHA,ALPHA-TREHALOSE-PHOSPHATE SYNTHASE [UDP-FORMING] 5"/>
    <property type="match status" value="1"/>
</dbReference>
<feature type="compositionally biased region" description="Basic and acidic residues" evidence="3">
    <location>
        <begin position="232"/>
        <end position="242"/>
    </location>
</feature>
<dbReference type="FunFam" id="3.40.50.1000:FF:000052">
    <property type="entry name" value="Alpha,alpha-trehalose-phosphate synthase [UDP-forming] 6"/>
    <property type="match status" value="1"/>
</dbReference>
<protein>
    <submittedName>
        <fullName evidence="5">Trehalose-phosphatase</fullName>
    </submittedName>
</protein>
<feature type="region of interest" description="Disordered" evidence="3">
    <location>
        <begin position="1013"/>
        <end position="1037"/>
    </location>
</feature>
<evidence type="ECO:0000256" key="2">
    <source>
        <dbReference type="ARBA" id="ARBA00006330"/>
    </source>
</evidence>
<dbReference type="PROSITE" id="PS51166">
    <property type="entry name" value="CBM20"/>
    <property type="match status" value="1"/>
</dbReference>
<keyword evidence="6" id="KW-1185">Reference proteome</keyword>
<dbReference type="InterPro" id="IPR023214">
    <property type="entry name" value="HAD_sf"/>
</dbReference>
<dbReference type="InterPro" id="IPR006379">
    <property type="entry name" value="HAD-SF_hydro_IIB"/>
</dbReference>
<dbReference type="VEuPathDB" id="ToxoDB:TGME49_297720"/>
<dbReference type="InterPro" id="IPR013783">
    <property type="entry name" value="Ig-like_fold"/>
</dbReference>
<dbReference type="InterPro" id="IPR001830">
    <property type="entry name" value="Glyco_trans_20"/>
</dbReference>
<dbReference type="SUPFAM" id="SSF56784">
    <property type="entry name" value="HAD-like"/>
    <property type="match status" value="1"/>
</dbReference>
<evidence type="ECO:0000256" key="1">
    <source>
        <dbReference type="ARBA" id="ARBA00005409"/>
    </source>
</evidence>
<dbReference type="Gene3D" id="3.40.50.1000">
    <property type="entry name" value="HAD superfamily/HAD-like"/>
    <property type="match status" value="2"/>
</dbReference>
<comment type="similarity">
    <text evidence="2">In the C-terminal section; belongs to the trehalose phosphatase family.</text>
</comment>
<evidence type="ECO:0000313" key="5">
    <source>
        <dbReference type="EMBL" id="KAF4645764.1"/>
    </source>
</evidence>
<dbReference type="Pfam" id="PF00686">
    <property type="entry name" value="CBM_20"/>
    <property type="match status" value="1"/>
</dbReference>
<feature type="compositionally biased region" description="Low complexity" evidence="3">
    <location>
        <begin position="206"/>
        <end position="217"/>
    </location>
</feature>
<gene>
    <name evidence="5" type="ORF">TGRH88_002500</name>
</gene>
<dbReference type="AlphaFoldDB" id="A0A7J6KFM7"/>
<dbReference type="Gene3D" id="3.40.50.2000">
    <property type="entry name" value="Glycogen Phosphorylase B"/>
    <property type="match status" value="2"/>
</dbReference>
<dbReference type="PANTHER" id="PTHR10788">
    <property type="entry name" value="TREHALOSE-6-PHOSPHATE SYNTHASE"/>
    <property type="match status" value="1"/>
</dbReference>
<dbReference type="InterPro" id="IPR002044">
    <property type="entry name" value="CBM20"/>
</dbReference>
<comment type="caution">
    <text evidence="5">The sequence shown here is derived from an EMBL/GenBank/DDBJ whole genome shotgun (WGS) entry which is preliminary data.</text>
</comment>
<dbReference type="NCBIfam" id="TIGR00685">
    <property type="entry name" value="T6PP"/>
    <property type="match status" value="1"/>
</dbReference>
<proteinExistence type="inferred from homology"/>
<dbReference type="Gene3D" id="2.60.40.10">
    <property type="entry name" value="Immunoglobulins"/>
    <property type="match status" value="1"/>
</dbReference>
<comment type="similarity">
    <text evidence="1">In the N-terminal section; belongs to the glycosyltransferase 20 family.</text>
</comment>
<dbReference type="GO" id="GO:0005829">
    <property type="term" value="C:cytosol"/>
    <property type="evidence" value="ECO:0007669"/>
    <property type="project" value="TreeGrafter"/>
</dbReference>
<dbReference type="SMR" id="A0A7J6KFM7"/>
<dbReference type="GO" id="GO:0004805">
    <property type="term" value="F:trehalose-phosphatase activity"/>
    <property type="evidence" value="ECO:0007669"/>
    <property type="project" value="TreeGrafter"/>
</dbReference>